<protein>
    <submittedName>
        <fullName evidence="2">Uncharacterized protein</fullName>
    </submittedName>
</protein>
<gene>
    <name evidence="2" type="ORF">EVAR_48213_1</name>
</gene>
<sequence>MRLQSSIDVSDYKHLNKQTPRTPTNDRPSSPPTRRTGDLLRVTVYCQLQLAPGLYVVENYIQHWTYNGKS</sequence>
<feature type="compositionally biased region" description="Polar residues" evidence="1">
    <location>
        <begin position="17"/>
        <end position="28"/>
    </location>
</feature>
<accession>A0A4C1XXB7</accession>
<reference evidence="2 3" key="1">
    <citation type="journal article" date="2019" name="Commun. Biol.">
        <title>The bagworm genome reveals a unique fibroin gene that provides high tensile strength.</title>
        <authorList>
            <person name="Kono N."/>
            <person name="Nakamura H."/>
            <person name="Ohtoshi R."/>
            <person name="Tomita M."/>
            <person name="Numata K."/>
            <person name="Arakawa K."/>
        </authorList>
    </citation>
    <scope>NUCLEOTIDE SEQUENCE [LARGE SCALE GENOMIC DNA]</scope>
</reference>
<keyword evidence="3" id="KW-1185">Reference proteome</keyword>
<dbReference type="EMBL" id="BGZK01000967">
    <property type="protein sequence ID" value="GBP66805.1"/>
    <property type="molecule type" value="Genomic_DNA"/>
</dbReference>
<feature type="region of interest" description="Disordered" evidence="1">
    <location>
        <begin position="1"/>
        <end position="37"/>
    </location>
</feature>
<name>A0A4C1XXB7_EUMVA</name>
<organism evidence="2 3">
    <name type="scientific">Eumeta variegata</name>
    <name type="common">Bagworm moth</name>
    <name type="synonym">Eumeta japonica</name>
    <dbReference type="NCBI Taxonomy" id="151549"/>
    <lineage>
        <taxon>Eukaryota</taxon>
        <taxon>Metazoa</taxon>
        <taxon>Ecdysozoa</taxon>
        <taxon>Arthropoda</taxon>
        <taxon>Hexapoda</taxon>
        <taxon>Insecta</taxon>
        <taxon>Pterygota</taxon>
        <taxon>Neoptera</taxon>
        <taxon>Endopterygota</taxon>
        <taxon>Lepidoptera</taxon>
        <taxon>Glossata</taxon>
        <taxon>Ditrysia</taxon>
        <taxon>Tineoidea</taxon>
        <taxon>Psychidae</taxon>
        <taxon>Oiketicinae</taxon>
        <taxon>Eumeta</taxon>
    </lineage>
</organism>
<comment type="caution">
    <text evidence="2">The sequence shown here is derived from an EMBL/GenBank/DDBJ whole genome shotgun (WGS) entry which is preliminary data.</text>
</comment>
<evidence type="ECO:0000313" key="2">
    <source>
        <dbReference type="EMBL" id="GBP66805.1"/>
    </source>
</evidence>
<proteinExistence type="predicted"/>
<dbReference type="Proteomes" id="UP000299102">
    <property type="component" value="Unassembled WGS sequence"/>
</dbReference>
<evidence type="ECO:0000313" key="3">
    <source>
        <dbReference type="Proteomes" id="UP000299102"/>
    </source>
</evidence>
<dbReference type="AlphaFoldDB" id="A0A4C1XXB7"/>
<evidence type="ECO:0000256" key="1">
    <source>
        <dbReference type="SAM" id="MobiDB-lite"/>
    </source>
</evidence>